<reference evidence="4 5" key="2">
    <citation type="submission" date="2018-11" db="EMBL/GenBank/DDBJ databases">
        <authorList>
            <consortium name="Pathogen Informatics"/>
        </authorList>
    </citation>
    <scope>NUCLEOTIDE SEQUENCE [LARGE SCALE GENOMIC DNA]</scope>
</reference>
<dbReference type="PANTHER" id="PTHR15615:SF108">
    <property type="entry name" value="PROTEIN CNPPD1"/>
    <property type="match status" value="1"/>
</dbReference>
<gene>
    <name evidence="4" type="ORF">NBR_LOCUS14879</name>
</gene>
<dbReference type="STRING" id="27835.A0A0N4YDZ2"/>
<protein>
    <recommendedName>
        <fullName evidence="2">Protein CNPPD1</fullName>
    </recommendedName>
</protein>
<keyword evidence="3" id="KW-1133">Transmembrane helix</keyword>
<evidence type="ECO:0000256" key="1">
    <source>
        <dbReference type="ARBA" id="ARBA00038508"/>
    </source>
</evidence>
<organism evidence="6">
    <name type="scientific">Nippostrongylus brasiliensis</name>
    <name type="common">Rat hookworm</name>
    <dbReference type="NCBI Taxonomy" id="27835"/>
    <lineage>
        <taxon>Eukaryota</taxon>
        <taxon>Metazoa</taxon>
        <taxon>Ecdysozoa</taxon>
        <taxon>Nematoda</taxon>
        <taxon>Chromadorea</taxon>
        <taxon>Rhabditida</taxon>
        <taxon>Rhabditina</taxon>
        <taxon>Rhabditomorpha</taxon>
        <taxon>Strongyloidea</taxon>
        <taxon>Heligmosomidae</taxon>
        <taxon>Nippostrongylus</taxon>
    </lineage>
</organism>
<dbReference type="GO" id="GO:0016538">
    <property type="term" value="F:cyclin-dependent protein serine/threonine kinase regulator activity"/>
    <property type="evidence" value="ECO:0007669"/>
    <property type="project" value="TreeGrafter"/>
</dbReference>
<keyword evidence="3" id="KW-0812">Transmembrane</keyword>
<dbReference type="PANTHER" id="PTHR15615">
    <property type="match status" value="1"/>
</dbReference>
<dbReference type="Proteomes" id="UP000271162">
    <property type="component" value="Unassembled WGS sequence"/>
</dbReference>
<proteinExistence type="inferred from homology"/>
<reference evidence="6" key="1">
    <citation type="submission" date="2017-02" db="UniProtKB">
        <authorList>
            <consortium name="WormBaseParasite"/>
        </authorList>
    </citation>
    <scope>IDENTIFICATION</scope>
</reference>
<dbReference type="Gene3D" id="1.10.472.10">
    <property type="entry name" value="Cyclin-like"/>
    <property type="match status" value="1"/>
</dbReference>
<dbReference type="InterPro" id="IPR013922">
    <property type="entry name" value="Cyclin_PHO80-like"/>
</dbReference>
<evidence type="ECO:0000313" key="4">
    <source>
        <dbReference type="EMBL" id="VDL78473.1"/>
    </source>
</evidence>
<dbReference type="GO" id="GO:0019901">
    <property type="term" value="F:protein kinase binding"/>
    <property type="evidence" value="ECO:0007669"/>
    <property type="project" value="InterPro"/>
</dbReference>
<dbReference type="AlphaFoldDB" id="A0A0N4YDZ2"/>
<accession>A0A0N4YDZ2</accession>
<dbReference type="InterPro" id="IPR036915">
    <property type="entry name" value="Cyclin-like_sf"/>
</dbReference>
<dbReference type="GO" id="GO:0005634">
    <property type="term" value="C:nucleus"/>
    <property type="evidence" value="ECO:0007669"/>
    <property type="project" value="TreeGrafter"/>
</dbReference>
<keyword evidence="5" id="KW-1185">Reference proteome</keyword>
<evidence type="ECO:0000256" key="3">
    <source>
        <dbReference type="SAM" id="Phobius"/>
    </source>
</evidence>
<dbReference type="GO" id="GO:0000307">
    <property type="term" value="C:cyclin-dependent protein kinase holoenzyme complex"/>
    <property type="evidence" value="ECO:0007669"/>
    <property type="project" value="TreeGrafter"/>
</dbReference>
<feature type="transmembrane region" description="Helical" evidence="3">
    <location>
        <begin position="193"/>
        <end position="216"/>
    </location>
</feature>
<dbReference type="WBParaSite" id="NBR_0001487601-mRNA-1">
    <property type="protein sequence ID" value="NBR_0001487601-mRNA-1"/>
    <property type="gene ID" value="NBR_0001487601"/>
</dbReference>
<dbReference type="CDD" id="cd20557">
    <property type="entry name" value="CYCLIN_ScPCL1-like"/>
    <property type="match status" value="1"/>
</dbReference>
<evidence type="ECO:0000313" key="6">
    <source>
        <dbReference type="WBParaSite" id="NBR_0001487601-mRNA-1"/>
    </source>
</evidence>
<dbReference type="SUPFAM" id="SSF47954">
    <property type="entry name" value="Cyclin-like"/>
    <property type="match status" value="1"/>
</dbReference>
<keyword evidence="3" id="KW-0472">Membrane</keyword>
<dbReference type="OMA" id="HLNQLEW"/>
<dbReference type="EMBL" id="UYSL01021521">
    <property type="protein sequence ID" value="VDL78473.1"/>
    <property type="molecule type" value="Genomic_DNA"/>
</dbReference>
<evidence type="ECO:0000256" key="2">
    <source>
        <dbReference type="ARBA" id="ARBA00040808"/>
    </source>
</evidence>
<sequence length="329" mass="37992">MAPQFPDFRRVRRRIRRTLCYGAKQPQKINLPLSELVVDYFNKRSPFDYMKPETSASISSRGYADPCTLVVAMVYLDRLRVNDRNWFESSDPTDLYLPALVLASKFLHDSDTYDRASNAEWADAANISTQHLNQLEWEFAQKLNWNVMVDQTEFDRWLGFFEYWVANHFIAKNDFCTYNEVLQLSKSFPIMNLLQAFVSYIGLMTIVYTFSVVSLFTVPCALTRSYAGTANITEPLSVLPHLTPDVSEIVFHADPHASPSNFFNSYVEEASYQATPNCETNLNSSCFETDSDFFSETCLLESLQKVNYASYFDHHFTDFSVYSLFHRVS</sequence>
<name>A0A0N4YDZ2_NIPBR</name>
<evidence type="ECO:0000313" key="5">
    <source>
        <dbReference type="Proteomes" id="UP000271162"/>
    </source>
</evidence>
<dbReference type="Pfam" id="PF08613">
    <property type="entry name" value="Cyclin"/>
    <property type="match status" value="1"/>
</dbReference>
<comment type="similarity">
    <text evidence="1">Belongs to the CNPPD1 family.</text>
</comment>